<dbReference type="AlphaFoldDB" id="A0AB40DBL8"/>
<proteinExistence type="inferred from homology"/>
<dbReference type="GeneID" id="108007309"/>
<evidence type="ECO:0000259" key="10">
    <source>
        <dbReference type="PROSITE" id="PS50011"/>
    </source>
</evidence>
<dbReference type="CDD" id="cd14134">
    <property type="entry name" value="PKc_CLK"/>
    <property type="match status" value="1"/>
</dbReference>
<feature type="compositionally biased region" description="Low complexity" evidence="9">
    <location>
        <begin position="801"/>
        <end position="813"/>
    </location>
</feature>
<feature type="region of interest" description="Disordered" evidence="9">
    <location>
        <begin position="1232"/>
        <end position="1255"/>
    </location>
</feature>
<feature type="compositionally biased region" description="Basic and acidic residues" evidence="9">
    <location>
        <begin position="1246"/>
        <end position="1255"/>
    </location>
</feature>
<dbReference type="Gene3D" id="1.10.510.10">
    <property type="entry name" value="Transferase(Phosphotransferase) domain 1"/>
    <property type="match status" value="1"/>
</dbReference>
<feature type="region of interest" description="Disordered" evidence="9">
    <location>
        <begin position="791"/>
        <end position="842"/>
    </location>
</feature>
<evidence type="ECO:0000256" key="4">
    <source>
        <dbReference type="ARBA" id="ARBA00022777"/>
    </source>
</evidence>
<dbReference type="PANTHER" id="PTHR45646">
    <property type="entry name" value="SERINE/THREONINE-PROTEIN KINASE DOA-RELATED"/>
    <property type="match status" value="1"/>
</dbReference>
<keyword evidence="5 7" id="KW-0067">ATP-binding</keyword>
<dbReference type="InterPro" id="IPR051175">
    <property type="entry name" value="CLK_kinases"/>
</dbReference>
<dbReference type="SMART" id="SM00220">
    <property type="entry name" value="S_TKc"/>
    <property type="match status" value="1"/>
</dbReference>
<evidence type="ECO:0000256" key="1">
    <source>
        <dbReference type="ARBA" id="ARBA00022527"/>
    </source>
</evidence>
<feature type="compositionally biased region" description="Basic and acidic residues" evidence="9">
    <location>
        <begin position="165"/>
        <end position="195"/>
    </location>
</feature>
<dbReference type="GO" id="GO:0004713">
    <property type="term" value="F:protein tyrosine kinase activity"/>
    <property type="evidence" value="ECO:0007669"/>
    <property type="project" value="UniProtKB-KW"/>
</dbReference>
<keyword evidence="4 12" id="KW-0418">Kinase</keyword>
<evidence type="ECO:0000256" key="3">
    <source>
        <dbReference type="ARBA" id="ARBA00022741"/>
    </source>
</evidence>
<dbReference type="Pfam" id="PF00069">
    <property type="entry name" value="Pkinase"/>
    <property type="match status" value="1"/>
</dbReference>
<evidence type="ECO:0000256" key="6">
    <source>
        <dbReference type="ARBA" id="ARBA00037966"/>
    </source>
</evidence>
<comment type="similarity">
    <text evidence="6">Belongs to the protein kinase superfamily. CMGC Ser/Thr protein kinase family. Lammer subfamily.</text>
</comment>
<feature type="compositionally biased region" description="Low complexity" evidence="9">
    <location>
        <begin position="829"/>
        <end position="842"/>
    </location>
</feature>
<feature type="compositionally biased region" description="Basic and acidic residues" evidence="9">
    <location>
        <begin position="497"/>
        <end position="506"/>
    </location>
</feature>
<evidence type="ECO:0000256" key="7">
    <source>
        <dbReference type="PROSITE-ProRule" id="PRU10141"/>
    </source>
</evidence>
<dbReference type="GO" id="GO:0005634">
    <property type="term" value="C:nucleus"/>
    <property type="evidence" value="ECO:0007669"/>
    <property type="project" value="UniProtKB-SubCell"/>
</dbReference>
<dbReference type="GO" id="GO:0004674">
    <property type="term" value="F:protein serine/threonine kinase activity"/>
    <property type="evidence" value="ECO:0007669"/>
    <property type="project" value="UniProtKB-KW"/>
</dbReference>
<dbReference type="InterPro" id="IPR008271">
    <property type="entry name" value="Ser/Thr_kinase_AS"/>
</dbReference>
<dbReference type="SUPFAM" id="SSF56112">
    <property type="entry name" value="Protein kinase-like (PK-like)"/>
    <property type="match status" value="1"/>
</dbReference>
<feature type="binding site" evidence="7">
    <location>
        <position position="931"/>
    </location>
    <ligand>
        <name>ATP</name>
        <dbReference type="ChEBI" id="CHEBI:30616"/>
    </ligand>
</feature>
<evidence type="ECO:0000256" key="5">
    <source>
        <dbReference type="ARBA" id="ARBA00022840"/>
    </source>
</evidence>
<feature type="compositionally biased region" description="Low complexity" evidence="9">
    <location>
        <begin position="86"/>
        <end position="109"/>
    </location>
</feature>
<accession>A0AB40DBL8</accession>
<feature type="compositionally biased region" description="Low complexity" evidence="9">
    <location>
        <begin position="675"/>
        <end position="723"/>
    </location>
</feature>
<dbReference type="RefSeq" id="XP_065721620.2">
    <property type="nucleotide sequence ID" value="XM_065865548.2"/>
</dbReference>
<dbReference type="InterPro" id="IPR011009">
    <property type="entry name" value="Kinase-like_dom_sf"/>
</dbReference>
<keyword evidence="11" id="KW-1185">Reference proteome</keyword>
<feature type="compositionally biased region" description="Polar residues" evidence="9">
    <location>
        <begin position="286"/>
        <end position="300"/>
    </location>
</feature>
<feature type="compositionally biased region" description="Low complexity" evidence="9">
    <location>
        <begin position="211"/>
        <end position="224"/>
    </location>
</feature>
<feature type="compositionally biased region" description="Low complexity" evidence="9">
    <location>
        <begin position="126"/>
        <end position="149"/>
    </location>
</feature>
<dbReference type="GO" id="GO:0005524">
    <property type="term" value="F:ATP binding"/>
    <property type="evidence" value="ECO:0007669"/>
    <property type="project" value="UniProtKB-UniRule"/>
</dbReference>
<evidence type="ECO:0000313" key="12">
    <source>
        <dbReference type="RefSeq" id="XP_065721620.2"/>
    </source>
</evidence>
<evidence type="ECO:0000256" key="8">
    <source>
        <dbReference type="SAM" id="Coils"/>
    </source>
</evidence>
<feature type="region of interest" description="Disordered" evidence="9">
    <location>
        <begin position="421"/>
        <end position="446"/>
    </location>
</feature>
<feature type="region of interest" description="Disordered" evidence="9">
    <location>
        <begin position="462"/>
        <end position="506"/>
    </location>
</feature>
<organism evidence="11 12">
    <name type="scientific">Drosophila suzukii</name>
    <name type="common">Spotted-wing drosophila fruit fly</name>
    <dbReference type="NCBI Taxonomy" id="28584"/>
    <lineage>
        <taxon>Eukaryota</taxon>
        <taxon>Metazoa</taxon>
        <taxon>Ecdysozoa</taxon>
        <taxon>Arthropoda</taxon>
        <taxon>Hexapoda</taxon>
        <taxon>Insecta</taxon>
        <taxon>Pterygota</taxon>
        <taxon>Neoptera</taxon>
        <taxon>Endopterygota</taxon>
        <taxon>Diptera</taxon>
        <taxon>Brachycera</taxon>
        <taxon>Muscomorpha</taxon>
        <taxon>Ephydroidea</taxon>
        <taxon>Drosophilidae</taxon>
        <taxon>Drosophila</taxon>
        <taxon>Sophophora</taxon>
    </lineage>
</organism>
<keyword evidence="2" id="KW-0808">Transferase</keyword>
<dbReference type="GO" id="GO:0043484">
    <property type="term" value="P:regulation of RNA splicing"/>
    <property type="evidence" value="ECO:0007669"/>
    <property type="project" value="TreeGrafter"/>
</dbReference>
<reference evidence="12" key="1">
    <citation type="submission" date="2025-08" db="UniProtKB">
        <authorList>
            <consortium name="RefSeq"/>
        </authorList>
    </citation>
    <scope>IDENTIFICATION</scope>
</reference>
<evidence type="ECO:0000256" key="9">
    <source>
        <dbReference type="SAM" id="MobiDB-lite"/>
    </source>
</evidence>
<feature type="region of interest" description="Disordered" evidence="9">
    <location>
        <begin position="277"/>
        <end position="377"/>
    </location>
</feature>
<dbReference type="InterPro" id="IPR017441">
    <property type="entry name" value="Protein_kinase_ATP_BS"/>
</dbReference>
<feature type="compositionally biased region" description="Polar residues" evidence="9">
    <location>
        <begin position="348"/>
        <end position="362"/>
    </location>
</feature>
<feature type="compositionally biased region" description="Low complexity" evidence="9">
    <location>
        <begin position="623"/>
        <end position="637"/>
    </location>
</feature>
<keyword evidence="3 7" id="KW-0547">Nucleotide-binding</keyword>
<dbReference type="Proteomes" id="UP001652628">
    <property type="component" value="Chromosome 3"/>
</dbReference>
<feature type="compositionally biased region" description="Low complexity" evidence="9">
    <location>
        <begin position="21"/>
        <end position="30"/>
    </location>
</feature>
<feature type="domain" description="Protein kinase" evidence="10">
    <location>
        <begin position="902"/>
        <end position="1222"/>
    </location>
</feature>
<feature type="region of interest" description="Disordered" evidence="9">
    <location>
        <begin position="600"/>
        <end position="749"/>
    </location>
</feature>
<sequence length="1255" mass="140784">MATFLNRFHREKSEKILPTAAAAVGENGKAADAEAVQQQQQQQPRPQRRYMRSATAASVTQLLSESCNSLLQRFRRNPSERPDNKQQQQQQQHQQQQQQQHQQQQQQQQRNRAAAIAEDPKDWTPTNDSNNNNNNSKGRGGSSNQSQKSQNRRRRSSDKSSTSRRHLEGDRERERERERERDRDREQDKQREMADRHRRYYAGGGLGSTTGLGYHPSSSGSSSSTAALMGRYQKSSTTANALDRLRTHLSPVGGYYKPLIRGLGGGRRDRDLDDRRDLLLDKDRTPTTSATSSGGKQSAISRLENKYSDILERAAGRRRHEEDRDKTLEPDDYGASGSGGLLRSATSHQLAKSKLSSNSFNASDRKERTPYRTRAQRQRYMAESNDSGYLTSNNRLLDENYPVDYGQRYDYHDALRLGGASGYPSSRYGRRAGEEEALSPRSTRAYGRTRTVESLLAAEIQDSSRNAAAAPAEDRPLNSRNRFAHRRKEQPPPELTAEEREILADDRSSEDNAAILMLLREDNQFLEAKKFEERMRKRRELRDRVKRMEEAAEEAKKTEAAVAAAEAEAAALEQEAKMAKEAAAAAATAAASAASAAVSSAATLEPPQEAPKKKSRSKKVTREGSGSSESTSGSSSSDEAETETETDSAAPGVQLTHTSDDNTTPQTQIPSVNGSTTTSTITTITSPSDTATTSSTSTSALSNNHTTAAATALSSGTTTATKSRFLPHSDRNNNDLAKYKPSSQLMHSSSSGALAFGGIGARLAAADARRQQQRYQGASSRTAAVLSEFDRYKPGSGTGSGSSYLHDSYSGSSRRSNALGGSSLYPPRSGLDGYQQQQYQQSSSSYLQHDHYQLAKSATSSALFNRSRIPKTLSTFTAKPVIQDDADGHLIYHTGDILHHRYKIMATLGEGTFGRVVKVKDMERDYCMALKIIKNVEKYREAAKLEINALEKIAQKDPHCDHLCVKMIDWFDYHGHMCIVFEMLGLSVFDFLRENNYEPYSLDQVRHMAYQLCYSVKFLHDNRLTHTDLKPENILFVDSDYTSHYNHKINREVRRVKNTDVRLIDFGSATFDHEHHSTIVSTRHYRAPEVILELGWSQPCDVWSIGCILFELYLGITLFQTHDNREHLAMMERILGQIPYRMARNHTLYSKTKTKYFYHGKLDWDEKSSAGRYVRDHCKPLFLCQLSDSEDHCELFSLIKKMLEYEPSSRITLGEALRHPFFDRLPPHHRVGEVSNKQPLSSGSSSRERSHSLSR</sequence>
<feature type="coiled-coil region" evidence="8">
    <location>
        <begin position="531"/>
        <end position="589"/>
    </location>
</feature>
<evidence type="ECO:0000313" key="11">
    <source>
        <dbReference type="Proteomes" id="UP001652628"/>
    </source>
</evidence>
<dbReference type="Gene3D" id="3.30.200.20">
    <property type="entry name" value="Phosphorylase Kinase, domain 1"/>
    <property type="match status" value="1"/>
</dbReference>
<dbReference type="PROSITE" id="PS50011">
    <property type="entry name" value="PROTEIN_KINASE_DOM"/>
    <property type="match status" value="1"/>
</dbReference>
<dbReference type="PROSITE" id="PS00108">
    <property type="entry name" value="PROTEIN_KINASE_ST"/>
    <property type="match status" value="1"/>
</dbReference>
<keyword evidence="8" id="KW-0175">Coiled coil</keyword>
<feature type="region of interest" description="Disordered" evidence="9">
    <location>
        <begin position="21"/>
        <end position="57"/>
    </location>
</feature>
<dbReference type="InterPro" id="IPR000719">
    <property type="entry name" value="Prot_kinase_dom"/>
</dbReference>
<dbReference type="GO" id="GO:0004712">
    <property type="term" value="F:protein serine/threonine/tyrosine kinase activity"/>
    <property type="evidence" value="ECO:0007669"/>
    <property type="project" value="UniProtKB-EC"/>
</dbReference>
<feature type="compositionally biased region" description="Polar residues" evidence="9">
    <location>
        <begin position="655"/>
        <end position="674"/>
    </location>
</feature>
<evidence type="ECO:0000256" key="2">
    <source>
        <dbReference type="ARBA" id="ARBA00022679"/>
    </source>
</evidence>
<feature type="compositionally biased region" description="Basic and acidic residues" evidence="9">
    <location>
        <begin position="303"/>
        <end position="329"/>
    </location>
</feature>
<keyword evidence="1" id="KW-0723">Serine/threonine-protein kinase</keyword>
<dbReference type="PANTHER" id="PTHR45646:SF11">
    <property type="entry name" value="SERINE_THREONINE-PROTEIN KINASE DOA"/>
    <property type="match status" value="1"/>
</dbReference>
<feature type="region of interest" description="Disordered" evidence="9">
    <location>
        <begin position="77"/>
        <end position="226"/>
    </location>
</feature>
<protein>
    <submittedName>
        <fullName evidence="12">Probable dual specificity protein kinase madd-3 isoform X3</fullName>
    </submittedName>
</protein>
<name>A0AB40DBL8_DROSZ</name>
<gene>
    <name evidence="12" type="primary">Doa</name>
</gene>
<dbReference type="PROSITE" id="PS00107">
    <property type="entry name" value="PROTEIN_KINASE_ATP"/>
    <property type="match status" value="1"/>
</dbReference>